<dbReference type="InterPro" id="IPR027417">
    <property type="entry name" value="P-loop_NTPase"/>
</dbReference>
<dbReference type="PANTHER" id="PTHR47960">
    <property type="entry name" value="DEAD-BOX ATP-DEPENDENT RNA HELICASE 50"/>
    <property type="match status" value="1"/>
</dbReference>
<feature type="domain" description="Helicase C-terminal" evidence="6">
    <location>
        <begin position="302"/>
        <end position="466"/>
    </location>
</feature>
<evidence type="ECO:0000259" key="5">
    <source>
        <dbReference type="PROSITE" id="PS51192"/>
    </source>
</evidence>
<dbReference type="Pfam" id="PF00270">
    <property type="entry name" value="DEAD"/>
    <property type="match status" value="1"/>
</dbReference>
<dbReference type="GO" id="GO:0016787">
    <property type="term" value="F:hydrolase activity"/>
    <property type="evidence" value="ECO:0007669"/>
    <property type="project" value="UniProtKB-KW"/>
</dbReference>
<keyword evidence="2" id="KW-0378">Hydrolase</keyword>
<dbReference type="GO" id="GO:0004386">
    <property type="term" value="F:helicase activity"/>
    <property type="evidence" value="ECO:0007669"/>
    <property type="project" value="UniProtKB-KW"/>
</dbReference>
<evidence type="ECO:0000256" key="4">
    <source>
        <dbReference type="ARBA" id="ARBA00022840"/>
    </source>
</evidence>
<dbReference type="PROSITE" id="PS51192">
    <property type="entry name" value="HELICASE_ATP_BIND_1"/>
    <property type="match status" value="1"/>
</dbReference>
<dbReference type="Gene3D" id="3.40.50.300">
    <property type="entry name" value="P-loop containing nucleotide triphosphate hydrolases"/>
    <property type="match status" value="2"/>
</dbReference>
<evidence type="ECO:0000256" key="1">
    <source>
        <dbReference type="ARBA" id="ARBA00022741"/>
    </source>
</evidence>
<dbReference type="AlphaFoldDB" id="A0A7F5R2D8"/>
<sequence>MITSNSFIASYFHIVKLVRYYSLNYLRSPESIKDPLISCKRSDFNYYKNNKVTKFEAIKLASKGWTHNKSKGDYFIIHPQLNIEEDTKPFHFLTKSFLADALRKEKIYSATPFQEKVIDYLKTGKHALVAAETGSGKTISYLLPIIEKLINNPATNVNTPKALILIPNRELALQIGNVAQKLCEVTNLKIKTIIGGRTKKIMVNPEFSEIDILIGTPGVISKLSTVGIIKLNDVQHTIIDEADTLLDDSFEERVAVILKKTVQSQIVLVSATIPKNLPEYLKPIEAALTQIISPKVHMPLFNIKQHFLRLSKTSKPSELLSHAKKASAPMIIFSNRNETSNWVALFLRENGLKCSNINGDMNFAIRIQQWNQFLSGENKILSSTDICSRGLNTVQVKHVINYDFPLYASDYIHRIGRIGRIGSPANCKVTNFITGPKEVQLVQQIEIAIRTGTTIPNVDGNITKIIQSKIMREEN</sequence>
<gene>
    <name evidence="8" type="primary">LOC108741883</name>
</gene>
<dbReference type="GO" id="GO:0005524">
    <property type="term" value="F:ATP binding"/>
    <property type="evidence" value="ECO:0007669"/>
    <property type="project" value="UniProtKB-KW"/>
</dbReference>
<dbReference type="Pfam" id="PF00271">
    <property type="entry name" value="Helicase_C"/>
    <property type="match status" value="1"/>
</dbReference>
<protein>
    <submittedName>
        <fullName evidence="8">Probable ATP-dependent RNA helicase DDX28 isoform X1</fullName>
    </submittedName>
</protein>
<dbReference type="InterPro" id="IPR001650">
    <property type="entry name" value="Helicase_C-like"/>
</dbReference>
<evidence type="ECO:0000256" key="2">
    <source>
        <dbReference type="ARBA" id="ARBA00022801"/>
    </source>
</evidence>
<dbReference type="GO" id="GO:0003676">
    <property type="term" value="F:nucleic acid binding"/>
    <property type="evidence" value="ECO:0007669"/>
    <property type="project" value="InterPro"/>
</dbReference>
<dbReference type="InterPro" id="IPR014001">
    <property type="entry name" value="Helicase_ATP-bd"/>
</dbReference>
<dbReference type="GeneID" id="108741883"/>
<dbReference type="Proteomes" id="UP000192223">
    <property type="component" value="Unplaced"/>
</dbReference>
<proteinExistence type="predicted"/>
<evidence type="ECO:0000256" key="3">
    <source>
        <dbReference type="ARBA" id="ARBA00022806"/>
    </source>
</evidence>
<keyword evidence="7" id="KW-1185">Reference proteome</keyword>
<dbReference type="FunCoup" id="A0A7F5R2D8">
    <property type="interactions" value="1436"/>
</dbReference>
<keyword evidence="4" id="KW-0067">ATP-binding</keyword>
<dbReference type="CDD" id="cd18787">
    <property type="entry name" value="SF2_C_DEAD"/>
    <property type="match status" value="1"/>
</dbReference>
<keyword evidence="1" id="KW-0547">Nucleotide-binding</keyword>
<dbReference type="RefSeq" id="XP_025829487.1">
    <property type="nucleotide sequence ID" value="XM_025973702.1"/>
</dbReference>
<reference evidence="8" key="1">
    <citation type="submission" date="2025-08" db="UniProtKB">
        <authorList>
            <consortium name="RefSeq"/>
        </authorList>
    </citation>
    <scope>IDENTIFICATION</scope>
    <source>
        <tissue evidence="8">Entire body</tissue>
    </source>
</reference>
<dbReference type="PROSITE" id="PS51194">
    <property type="entry name" value="HELICASE_CTER"/>
    <property type="match status" value="1"/>
</dbReference>
<keyword evidence="3 8" id="KW-0347">Helicase</keyword>
<dbReference type="SMART" id="SM00487">
    <property type="entry name" value="DEXDc"/>
    <property type="match status" value="1"/>
</dbReference>
<dbReference type="SUPFAM" id="SSF52540">
    <property type="entry name" value="P-loop containing nucleoside triphosphate hydrolases"/>
    <property type="match status" value="1"/>
</dbReference>
<evidence type="ECO:0000313" key="8">
    <source>
        <dbReference type="RefSeq" id="XP_025829487.1"/>
    </source>
</evidence>
<evidence type="ECO:0000313" key="7">
    <source>
        <dbReference type="Proteomes" id="UP000192223"/>
    </source>
</evidence>
<dbReference type="OrthoDB" id="10256233at2759"/>
<organism evidence="7 8">
    <name type="scientific">Agrilus planipennis</name>
    <name type="common">Emerald ash borer</name>
    <name type="synonym">Agrilus marcopoli</name>
    <dbReference type="NCBI Taxonomy" id="224129"/>
    <lineage>
        <taxon>Eukaryota</taxon>
        <taxon>Metazoa</taxon>
        <taxon>Ecdysozoa</taxon>
        <taxon>Arthropoda</taxon>
        <taxon>Hexapoda</taxon>
        <taxon>Insecta</taxon>
        <taxon>Pterygota</taxon>
        <taxon>Neoptera</taxon>
        <taxon>Endopterygota</taxon>
        <taxon>Coleoptera</taxon>
        <taxon>Polyphaga</taxon>
        <taxon>Elateriformia</taxon>
        <taxon>Buprestoidea</taxon>
        <taxon>Buprestidae</taxon>
        <taxon>Agrilinae</taxon>
        <taxon>Agrilus</taxon>
    </lineage>
</organism>
<dbReference type="CTD" id="33254"/>
<dbReference type="InParanoid" id="A0A7F5R2D8"/>
<dbReference type="InterPro" id="IPR011545">
    <property type="entry name" value="DEAD/DEAH_box_helicase_dom"/>
</dbReference>
<dbReference type="SMART" id="SM00490">
    <property type="entry name" value="HELICc"/>
    <property type="match status" value="1"/>
</dbReference>
<name>A0A7F5R2D8_AGRPL</name>
<evidence type="ECO:0000259" key="6">
    <source>
        <dbReference type="PROSITE" id="PS51194"/>
    </source>
</evidence>
<accession>A0A7F5R2D8</accession>
<feature type="domain" description="Helicase ATP-binding" evidence="5">
    <location>
        <begin position="118"/>
        <end position="291"/>
    </location>
</feature>